<comment type="catalytic activity">
    <reaction evidence="11">
        <text>uridine + phosphate = alpha-D-ribose 1-phosphate + uracil</text>
        <dbReference type="Rhea" id="RHEA:24388"/>
        <dbReference type="ChEBI" id="CHEBI:16704"/>
        <dbReference type="ChEBI" id="CHEBI:17568"/>
        <dbReference type="ChEBI" id="CHEBI:43474"/>
        <dbReference type="ChEBI" id="CHEBI:57720"/>
        <dbReference type="EC" id="2.4.2.2"/>
    </reaction>
</comment>
<reference evidence="14 15" key="2">
    <citation type="journal article" date="2009" name="Proc. Natl. Acad. Sci. U.S.A.">
        <title>On the chimeric nature, thermophilic origin, and phylogenetic placement of the Thermotogales.</title>
        <authorList>
            <person name="Zhaxybayeva O."/>
            <person name="Swithers K.S."/>
            <person name="Lapierre P."/>
            <person name="Fournier G.P."/>
            <person name="Bickhart D.M."/>
            <person name="DeBoy R.T."/>
            <person name="Nelson K.E."/>
            <person name="Nesbo C.L."/>
            <person name="Doolittle W.F."/>
            <person name="Gogarten J.P."/>
            <person name="Noll K.M."/>
        </authorList>
    </citation>
    <scope>NUCLEOTIDE SEQUENCE [LARGE SCALE GENOMIC DNA]</scope>
    <source>
        <strain evidence="15">ATCC BAA-301 / DSM 14385 / NBRC 107922 / TMO</strain>
    </source>
</reference>
<gene>
    <name evidence="14" type="ordered locus">Tlet_0988</name>
</gene>
<dbReference type="Pfam" id="PF00591">
    <property type="entry name" value="Glycos_transf_3"/>
    <property type="match status" value="1"/>
</dbReference>
<evidence type="ECO:0000256" key="8">
    <source>
        <dbReference type="ARBA" id="ARBA00022676"/>
    </source>
</evidence>
<dbReference type="PANTHER" id="PTHR10515:SF0">
    <property type="entry name" value="THYMIDINE PHOSPHORYLASE"/>
    <property type="match status" value="1"/>
</dbReference>
<dbReference type="InterPro" id="IPR017459">
    <property type="entry name" value="Glycosyl_Trfase_fam3_N_dom"/>
</dbReference>
<evidence type="ECO:0000256" key="3">
    <source>
        <dbReference type="ARBA" id="ARBA00003877"/>
    </source>
</evidence>
<evidence type="ECO:0000256" key="7">
    <source>
        <dbReference type="ARBA" id="ARBA00014680"/>
    </source>
</evidence>
<dbReference type="RefSeq" id="WP_012003035.1">
    <property type="nucleotide sequence ID" value="NC_009828.1"/>
</dbReference>
<dbReference type="GO" id="GO:0047847">
    <property type="term" value="F:deoxyuridine phosphorylase activity"/>
    <property type="evidence" value="ECO:0007669"/>
    <property type="project" value="RHEA"/>
</dbReference>
<dbReference type="SUPFAM" id="SSF52418">
    <property type="entry name" value="Nucleoside phosphorylase/phosphoribosyltransferase catalytic domain"/>
    <property type="match status" value="1"/>
</dbReference>
<keyword evidence="8 14" id="KW-0328">Glycosyltransferase</keyword>
<dbReference type="InterPro" id="IPR036566">
    <property type="entry name" value="PYNP-like_C_sf"/>
</dbReference>
<dbReference type="PROSITE" id="PS00647">
    <property type="entry name" value="THYMID_PHOSPHORYLASE"/>
    <property type="match status" value="1"/>
</dbReference>
<organism evidence="14 15">
    <name type="scientific">Pseudothermotoga lettingae (strain ATCC BAA-301 / DSM 14385 / NBRC 107922 / TMO)</name>
    <name type="common">Thermotoga lettingae</name>
    <dbReference type="NCBI Taxonomy" id="416591"/>
    <lineage>
        <taxon>Bacteria</taxon>
        <taxon>Thermotogati</taxon>
        <taxon>Thermotogota</taxon>
        <taxon>Thermotogae</taxon>
        <taxon>Thermotogales</taxon>
        <taxon>Thermotogaceae</taxon>
        <taxon>Pseudothermotoga</taxon>
    </lineage>
</organism>
<comment type="similarity">
    <text evidence="4">Belongs to the thymidine/pyrimidine-nucleoside phosphorylase family.</text>
</comment>
<dbReference type="GO" id="GO:0004645">
    <property type="term" value="F:1,4-alpha-oligoglucan phosphorylase activity"/>
    <property type="evidence" value="ECO:0007669"/>
    <property type="project" value="InterPro"/>
</dbReference>
<evidence type="ECO:0000256" key="2">
    <source>
        <dbReference type="ARBA" id="ARBA00001958"/>
    </source>
</evidence>
<dbReference type="InterPro" id="IPR018090">
    <property type="entry name" value="Pyrmidine_PPas_bac/euk"/>
</dbReference>
<dbReference type="PIRSF" id="PIRSF000478">
    <property type="entry name" value="TP_PyNP"/>
    <property type="match status" value="1"/>
</dbReference>
<dbReference type="Gene3D" id="3.90.1170.30">
    <property type="entry name" value="Pyrimidine nucleoside phosphorylase-like, C-terminal domain"/>
    <property type="match status" value="1"/>
</dbReference>
<dbReference type="eggNOG" id="COG0213">
    <property type="taxonomic scope" value="Bacteria"/>
</dbReference>
<dbReference type="InterPro" id="IPR036320">
    <property type="entry name" value="Glycosyl_Trfase_fam3_N_dom_sf"/>
</dbReference>
<dbReference type="Pfam" id="PF07831">
    <property type="entry name" value="PYNP_C"/>
    <property type="match status" value="1"/>
</dbReference>
<dbReference type="EC" id="2.4.2.2" evidence="6"/>
<dbReference type="FunFam" id="1.20.970.10:FF:000002">
    <property type="entry name" value="Pyrimidine-nucleoside phosphorylase"/>
    <property type="match status" value="1"/>
</dbReference>
<evidence type="ECO:0000256" key="11">
    <source>
        <dbReference type="ARBA" id="ARBA00048453"/>
    </source>
</evidence>
<dbReference type="GO" id="GO:0004850">
    <property type="term" value="F:uridine phosphorylase activity"/>
    <property type="evidence" value="ECO:0007669"/>
    <property type="project" value="RHEA"/>
</dbReference>
<evidence type="ECO:0000256" key="12">
    <source>
        <dbReference type="ARBA" id="ARBA00048525"/>
    </source>
</evidence>
<dbReference type="GO" id="GO:0005829">
    <property type="term" value="C:cytosol"/>
    <property type="evidence" value="ECO:0007669"/>
    <property type="project" value="TreeGrafter"/>
</dbReference>
<dbReference type="InterPro" id="IPR035902">
    <property type="entry name" value="Nuc_phospho_transferase"/>
</dbReference>
<evidence type="ECO:0000256" key="9">
    <source>
        <dbReference type="ARBA" id="ARBA00022679"/>
    </source>
</evidence>
<dbReference type="PANTHER" id="PTHR10515">
    <property type="entry name" value="THYMIDINE PHOSPHORYLASE"/>
    <property type="match status" value="1"/>
</dbReference>
<protein>
    <recommendedName>
        <fullName evidence="7">Pyrimidine-nucleoside phosphorylase</fullName>
        <ecNumber evidence="6">2.4.2.2</ecNumber>
    </recommendedName>
</protein>
<comment type="catalytic activity">
    <reaction evidence="12">
        <text>thymidine + phosphate = 2-deoxy-alpha-D-ribose 1-phosphate + thymine</text>
        <dbReference type="Rhea" id="RHEA:16037"/>
        <dbReference type="ChEBI" id="CHEBI:17748"/>
        <dbReference type="ChEBI" id="CHEBI:17821"/>
        <dbReference type="ChEBI" id="CHEBI:43474"/>
        <dbReference type="ChEBI" id="CHEBI:57259"/>
        <dbReference type="EC" id="2.4.2.2"/>
    </reaction>
</comment>
<keyword evidence="15" id="KW-1185">Reference proteome</keyword>
<dbReference type="AlphaFoldDB" id="A8F5X0"/>
<dbReference type="STRING" id="416591.Tlet_0988"/>
<comment type="cofactor">
    <cofactor evidence="2">
        <name>K(+)</name>
        <dbReference type="ChEBI" id="CHEBI:29103"/>
    </cofactor>
</comment>
<comment type="catalytic activity">
    <reaction evidence="1">
        <text>2'-deoxyuridine + phosphate = 2-deoxy-alpha-D-ribose 1-phosphate + uracil</text>
        <dbReference type="Rhea" id="RHEA:22824"/>
        <dbReference type="ChEBI" id="CHEBI:16450"/>
        <dbReference type="ChEBI" id="CHEBI:17568"/>
        <dbReference type="ChEBI" id="CHEBI:43474"/>
        <dbReference type="ChEBI" id="CHEBI:57259"/>
        <dbReference type="EC" id="2.4.2.2"/>
    </reaction>
</comment>
<evidence type="ECO:0000256" key="1">
    <source>
        <dbReference type="ARBA" id="ARBA00001066"/>
    </source>
</evidence>
<dbReference type="InterPro" id="IPR017872">
    <property type="entry name" value="Pyrmidine_PPase_CS"/>
</dbReference>
<dbReference type="SMART" id="SM00941">
    <property type="entry name" value="PYNP_C"/>
    <property type="match status" value="1"/>
</dbReference>
<dbReference type="SUPFAM" id="SSF54680">
    <property type="entry name" value="Pyrimidine nucleoside phosphorylase C-terminal domain"/>
    <property type="match status" value="1"/>
</dbReference>
<dbReference type="Gene3D" id="3.40.1030.10">
    <property type="entry name" value="Nucleoside phosphorylase/phosphoribosyltransferase catalytic domain"/>
    <property type="match status" value="1"/>
</dbReference>
<keyword evidence="10" id="KW-0479">Metal-binding</keyword>
<dbReference type="Gene3D" id="1.20.970.10">
    <property type="entry name" value="Transferase, Pyrimidine Nucleoside Phosphorylase, Chain C"/>
    <property type="match status" value="1"/>
</dbReference>
<dbReference type="NCBIfam" id="NF004490">
    <property type="entry name" value="PRK05820.1"/>
    <property type="match status" value="1"/>
</dbReference>
<evidence type="ECO:0000313" key="15">
    <source>
        <dbReference type="Proteomes" id="UP000002016"/>
    </source>
</evidence>
<dbReference type="InterPro" id="IPR000312">
    <property type="entry name" value="Glycosyl_Trfase_fam3"/>
</dbReference>
<dbReference type="HOGENOM" id="CLU_025040_0_1_0"/>
<comment type="subunit">
    <text evidence="5">Homodimer.</text>
</comment>
<dbReference type="EMBL" id="CP000812">
    <property type="protein sequence ID" value="ABV33554.1"/>
    <property type="molecule type" value="Genomic_DNA"/>
</dbReference>
<dbReference type="KEGG" id="tle:Tlet_0988"/>
<dbReference type="SUPFAM" id="SSF47648">
    <property type="entry name" value="Nucleoside phosphorylase/phosphoribosyltransferase N-terminal domain"/>
    <property type="match status" value="1"/>
</dbReference>
<evidence type="ECO:0000259" key="13">
    <source>
        <dbReference type="SMART" id="SM00941"/>
    </source>
</evidence>
<feature type="domain" description="Pyrimidine nucleoside phosphorylase C-terminal" evidence="13">
    <location>
        <begin position="341"/>
        <end position="415"/>
    </location>
</feature>
<comment type="function">
    <text evidence="3">Catalyzes phosphorolysis of the pyrimidine nucleosides uridine, thymidine and 2'-deoxyuridine with the formation of the corresponding pyrimidine base and ribose-1-phosphate.</text>
</comment>
<dbReference type="InterPro" id="IPR013102">
    <property type="entry name" value="PYNP_C"/>
</dbReference>
<evidence type="ECO:0000256" key="5">
    <source>
        <dbReference type="ARBA" id="ARBA00011738"/>
    </source>
</evidence>
<dbReference type="GO" id="GO:0006213">
    <property type="term" value="P:pyrimidine nucleoside metabolic process"/>
    <property type="evidence" value="ECO:0007669"/>
    <property type="project" value="InterPro"/>
</dbReference>
<evidence type="ECO:0000256" key="10">
    <source>
        <dbReference type="ARBA" id="ARBA00022723"/>
    </source>
</evidence>
<evidence type="ECO:0000256" key="4">
    <source>
        <dbReference type="ARBA" id="ARBA00006915"/>
    </source>
</evidence>
<evidence type="ECO:0000313" key="14">
    <source>
        <dbReference type="EMBL" id="ABV33554.1"/>
    </source>
</evidence>
<dbReference type="OrthoDB" id="9763887at2"/>
<sequence length="430" mass="46936" precursor="true">MRMYDIIKKKRDGYELTSDEIDFVIKGYVNGKIPDYQMAAFLMAVYFQKMSERETYDLTISMANSGKMLDLSSIDGFKIDKHSTGGVGDKTTLVVLPMVACFGLKIAKMSGRGLGHTGGTIDKLESIPGMRTNLKEDEFYSIVRDIGFSIAGQTGELVPADKKIYALRDATATVDNISLIASSIVSKKLAGGADGVIFDVKVGSGAFLKTVDEARRLANLMINILRKFGRKASAVLSNMDQPLGRMVGNSLEVIEAIETLKGKGPDDFTELCLILCREMLDLAGLKAEEDEIYDTIHSGKALGKFADFLRMQGGNPEVIENYDLLPVSSKTMDVRIGESGYVNRIDAELIGVASMLLGAGRVKKEDEIDPGVGLEVLKKVGNFVEANEPVARIYVSEKSDIDSAIKLIKSAYKISNDRPQSPEILLEVIK</sequence>
<dbReference type="GO" id="GO:0046872">
    <property type="term" value="F:metal ion binding"/>
    <property type="evidence" value="ECO:0007669"/>
    <property type="project" value="UniProtKB-KW"/>
</dbReference>
<reference evidence="14 15" key="1">
    <citation type="submission" date="2007-08" db="EMBL/GenBank/DDBJ databases">
        <title>Complete sequence of Thermotoga lettingae TMO.</title>
        <authorList>
            <consortium name="US DOE Joint Genome Institute"/>
            <person name="Copeland A."/>
            <person name="Lucas S."/>
            <person name="Lapidus A."/>
            <person name="Barry K."/>
            <person name="Glavina del Rio T."/>
            <person name="Dalin E."/>
            <person name="Tice H."/>
            <person name="Pitluck S."/>
            <person name="Foster B."/>
            <person name="Bruce D."/>
            <person name="Schmutz J."/>
            <person name="Larimer F."/>
            <person name="Land M."/>
            <person name="Hauser L."/>
            <person name="Kyrpides N."/>
            <person name="Mikhailova N."/>
            <person name="Nelson K."/>
            <person name="Gogarten J.P."/>
            <person name="Noll K."/>
            <person name="Richardson P."/>
        </authorList>
    </citation>
    <scope>NUCLEOTIDE SEQUENCE [LARGE SCALE GENOMIC DNA]</scope>
    <source>
        <strain evidence="15">ATCC BAA-301 / DSM 14385 / NBRC 107922 / TMO</strain>
    </source>
</reference>
<evidence type="ECO:0000256" key="6">
    <source>
        <dbReference type="ARBA" id="ARBA00011889"/>
    </source>
</evidence>
<dbReference type="Pfam" id="PF02885">
    <property type="entry name" value="Glycos_trans_3N"/>
    <property type="match status" value="1"/>
</dbReference>
<proteinExistence type="inferred from homology"/>
<dbReference type="Proteomes" id="UP000002016">
    <property type="component" value="Chromosome"/>
</dbReference>
<keyword evidence="9 14" id="KW-0808">Transferase</keyword>
<dbReference type="NCBIfam" id="TIGR02644">
    <property type="entry name" value="Y_phosphoryl"/>
    <property type="match status" value="1"/>
</dbReference>
<accession>A8F5X0</accession>
<dbReference type="GO" id="GO:0006206">
    <property type="term" value="P:pyrimidine nucleobase metabolic process"/>
    <property type="evidence" value="ECO:0007669"/>
    <property type="project" value="InterPro"/>
</dbReference>
<name>A8F5X0_PSELT</name>
<dbReference type="FunFam" id="3.40.1030.10:FF:000003">
    <property type="entry name" value="Pyrimidine-nucleoside phosphorylase"/>
    <property type="match status" value="1"/>
</dbReference>
<dbReference type="GO" id="GO:0009032">
    <property type="term" value="F:thymidine phosphorylase activity"/>
    <property type="evidence" value="ECO:0007669"/>
    <property type="project" value="RHEA"/>
</dbReference>
<dbReference type="InterPro" id="IPR000053">
    <property type="entry name" value="Thymidine/pyrmidine_PPase"/>
</dbReference>